<evidence type="ECO:0000256" key="1">
    <source>
        <dbReference type="SAM" id="Phobius"/>
    </source>
</evidence>
<proteinExistence type="predicted"/>
<keyword evidence="1" id="KW-1133">Transmembrane helix</keyword>
<evidence type="ECO:0000313" key="2">
    <source>
        <dbReference type="EMBL" id="CCX33663.1"/>
    </source>
</evidence>
<dbReference type="Proteomes" id="UP000018144">
    <property type="component" value="Unassembled WGS sequence"/>
</dbReference>
<evidence type="ECO:0008006" key="4">
    <source>
        <dbReference type="Google" id="ProtNLM"/>
    </source>
</evidence>
<keyword evidence="1" id="KW-0812">Transmembrane</keyword>
<feature type="transmembrane region" description="Helical" evidence="1">
    <location>
        <begin position="84"/>
        <end position="104"/>
    </location>
</feature>
<dbReference type="AlphaFoldDB" id="U4LNY3"/>
<protein>
    <recommendedName>
        <fullName evidence="4">Transmembrane protein</fullName>
    </recommendedName>
</protein>
<organism evidence="2 3">
    <name type="scientific">Pyronema omphalodes (strain CBS 100304)</name>
    <name type="common">Pyronema confluens</name>
    <dbReference type="NCBI Taxonomy" id="1076935"/>
    <lineage>
        <taxon>Eukaryota</taxon>
        <taxon>Fungi</taxon>
        <taxon>Dikarya</taxon>
        <taxon>Ascomycota</taxon>
        <taxon>Pezizomycotina</taxon>
        <taxon>Pezizomycetes</taxon>
        <taxon>Pezizales</taxon>
        <taxon>Pyronemataceae</taxon>
        <taxon>Pyronema</taxon>
    </lineage>
</organism>
<sequence length="227" mass="25415">MLISPTRQVMYLLHDLITRRELGFIFNGSVAPFDVVSTQSAKMAIDQRWNRKVFVPLNILQLLSNLVGFSFCCIEVWWVGSWDFGWSLCINTMAALWTITSIALWKRGRLLPIAPVVINGFLILGFTVGIAVTSIYDALTDFVLTQIIQSIFHIASFIQAIVVLHKTRTDIDGTKYNRGEPYMVEKTSDCESNGQHGLANDQNSQVQAPLPVHRVGAQFVPCVGDVR</sequence>
<dbReference type="OrthoDB" id="2117453at2759"/>
<gene>
    <name evidence="2" type="ORF">PCON_01601</name>
</gene>
<accession>U4LNY3</accession>
<keyword evidence="3" id="KW-1185">Reference proteome</keyword>
<name>U4LNY3_PYROM</name>
<dbReference type="EMBL" id="HF936162">
    <property type="protein sequence ID" value="CCX33663.1"/>
    <property type="molecule type" value="Genomic_DNA"/>
</dbReference>
<feature type="transmembrane region" description="Helical" evidence="1">
    <location>
        <begin position="116"/>
        <end position="136"/>
    </location>
</feature>
<feature type="transmembrane region" description="Helical" evidence="1">
    <location>
        <begin position="53"/>
        <end position="78"/>
    </location>
</feature>
<evidence type="ECO:0000313" key="3">
    <source>
        <dbReference type="Proteomes" id="UP000018144"/>
    </source>
</evidence>
<reference evidence="2 3" key="1">
    <citation type="journal article" date="2013" name="PLoS Genet.">
        <title>The genome and development-dependent transcriptomes of Pyronema confluens: a window into fungal evolution.</title>
        <authorList>
            <person name="Traeger S."/>
            <person name="Altegoer F."/>
            <person name="Freitag M."/>
            <person name="Gabaldon T."/>
            <person name="Kempken F."/>
            <person name="Kumar A."/>
            <person name="Marcet-Houben M."/>
            <person name="Poggeler S."/>
            <person name="Stajich J.E."/>
            <person name="Nowrousian M."/>
        </authorList>
    </citation>
    <scope>NUCLEOTIDE SEQUENCE [LARGE SCALE GENOMIC DNA]</scope>
    <source>
        <strain evidence="3">CBS 100304</strain>
        <tissue evidence="2">Vegetative mycelium</tissue>
    </source>
</reference>
<feature type="transmembrane region" description="Helical" evidence="1">
    <location>
        <begin position="142"/>
        <end position="164"/>
    </location>
</feature>
<keyword evidence="1" id="KW-0472">Membrane</keyword>